<feature type="domain" description="Flagellar hook protein FlgE/F/G-like D1" evidence="9">
    <location>
        <begin position="82"/>
        <end position="145"/>
    </location>
</feature>
<dbReference type="InterPro" id="IPR037925">
    <property type="entry name" value="FlgE/F/G-like"/>
</dbReference>
<dbReference type="STRING" id="83765.SAMN05660284_01741"/>
<evidence type="ECO:0000256" key="5">
    <source>
        <dbReference type="ARBA" id="ARBA00040228"/>
    </source>
</evidence>
<evidence type="ECO:0000256" key="1">
    <source>
        <dbReference type="ARBA" id="ARBA00004117"/>
    </source>
</evidence>
<dbReference type="RefSeq" id="WP_091194593.1">
    <property type="nucleotide sequence ID" value="NZ_FOVE01000011.1"/>
</dbReference>
<dbReference type="PANTHER" id="PTHR30435">
    <property type="entry name" value="FLAGELLAR PROTEIN"/>
    <property type="match status" value="1"/>
</dbReference>
<comment type="similarity">
    <text evidence="2 6">Belongs to the flagella basal body rod proteins family.</text>
</comment>
<proteinExistence type="inferred from homology"/>
<dbReference type="InterPro" id="IPR020013">
    <property type="entry name" value="Flagellar_FlgE/F/G"/>
</dbReference>
<evidence type="ECO:0000313" key="11">
    <source>
        <dbReference type="Proteomes" id="UP000242869"/>
    </source>
</evidence>
<dbReference type="SUPFAM" id="SSF117143">
    <property type="entry name" value="Flagellar hook protein flgE"/>
    <property type="match status" value="1"/>
</dbReference>
<dbReference type="Proteomes" id="UP000242869">
    <property type="component" value="Unassembled WGS sequence"/>
</dbReference>
<dbReference type="OrthoDB" id="9804559at2"/>
<protein>
    <recommendedName>
        <fullName evidence="5 6">Flagellar basal-body rod protein FlgF</fullName>
    </recommendedName>
</protein>
<evidence type="ECO:0000256" key="6">
    <source>
        <dbReference type="RuleBase" id="RU362116"/>
    </source>
</evidence>
<feature type="domain" description="Flagellar basal body rod protein N-terminal" evidence="7">
    <location>
        <begin position="6"/>
        <end position="35"/>
    </location>
</feature>
<dbReference type="EMBL" id="FOVE01000011">
    <property type="protein sequence ID" value="SFN54384.1"/>
    <property type="molecule type" value="Genomic_DNA"/>
</dbReference>
<name>A0A1I4ZVW8_9NEIS</name>
<dbReference type="AlphaFoldDB" id="A0A1I4ZVW8"/>
<feature type="domain" description="Flagellar basal-body/hook protein C-terminal" evidence="8">
    <location>
        <begin position="197"/>
        <end position="241"/>
    </location>
</feature>
<accession>A0A1I4ZVW8</accession>
<keyword evidence="3 6" id="KW-0975">Bacterial flagellum</keyword>
<dbReference type="Pfam" id="PF22692">
    <property type="entry name" value="LlgE_F_G_D1"/>
    <property type="match status" value="1"/>
</dbReference>
<keyword evidence="10" id="KW-0969">Cilium</keyword>
<evidence type="ECO:0000256" key="3">
    <source>
        <dbReference type="ARBA" id="ARBA00023143"/>
    </source>
</evidence>
<dbReference type="NCBIfam" id="TIGR02490">
    <property type="entry name" value="flgF"/>
    <property type="match status" value="1"/>
</dbReference>
<evidence type="ECO:0000259" key="7">
    <source>
        <dbReference type="Pfam" id="PF00460"/>
    </source>
</evidence>
<dbReference type="GO" id="GO:0071978">
    <property type="term" value="P:bacterial-type flagellum-dependent swarming motility"/>
    <property type="evidence" value="ECO:0007669"/>
    <property type="project" value="TreeGrafter"/>
</dbReference>
<comment type="subcellular location">
    <subcellularLocation>
        <location evidence="1 6">Bacterial flagellum basal body</location>
    </subcellularLocation>
</comment>
<sequence>MDRLVYTAMTGAKHAQLRQATVSHNLANATTTGFRSELAAFRAVPVVGGNGLPTRAFVVEQSTGSDMRSGPLQHTGNDMDVAVDGEGWIAVQTASGEAYTRNGELAADSTGLLKTRTGQIVVGESGPLTVPENTRVSIAPDGTVSGAALDNPTQRVEIGKIKLVNPPTAQLEKGNDGLFRLRNGQTAQADETVRLVSGAVEGSNVNAVEELVSMISAQRHYDLQLKMISNADQNARSAAQLISLNG</sequence>
<reference evidence="11" key="1">
    <citation type="submission" date="2016-10" db="EMBL/GenBank/DDBJ databases">
        <authorList>
            <person name="Varghese N."/>
            <person name="Submissions S."/>
        </authorList>
    </citation>
    <scope>NUCLEOTIDE SEQUENCE [LARGE SCALE GENOMIC DNA]</scope>
    <source>
        <strain evidence="11">DSM 6150</strain>
    </source>
</reference>
<dbReference type="GO" id="GO:0030694">
    <property type="term" value="C:bacterial-type flagellum basal body, rod"/>
    <property type="evidence" value="ECO:0007669"/>
    <property type="project" value="UniProtKB-UniRule"/>
</dbReference>
<dbReference type="Pfam" id="PF06429">
    <property type="entry name" value="Flg_bbr_C"/>
    <property type="match status" value="1"/>
</dbReference>
<dbReference type="InterPro" id="IPR053967">
    <property type="entry name" value="LlgE_F_G-like_D1"/>
</dbReference>
<evidence type="ECO:0000259" key="9">
    <source>
        <dbReference type="Pfam" id="PF22692"/>
    </source>
</evidence>
<keyword evidence="10" id="KW-0282">Flagellum</keyword>
<evidence type="ECO:0000256" key="4">
    <source>
        <dbReference type="ARBA" id="ARBA00038560"/>
    </source>
</evidence>
<dbReference type="InterPro" id="IPR001444">
    <property type="entry name" value="Flag_bb_rod_N"/>
</dbReference>
<evidence type="ECO:0000313" key="10">
    <source>
        <dbReference type="EMBL" id="SFN54384.1"/>
    </source>
</evidence>
<evidence type="ECO:0000259" key="8">
    <source>
        <dbReference type="Pfam" id="PF06429"/>
    </source>
</evidence>
<dbReference type="Pfam" id="PF00460">
    <property type="entry name" value="Flg_bb_rod"/>
    <property type="match status" value="1"/>
</dbReference>
<keyword evidence="10" id="KW-0966">Cell projection</keyword>
<keyword evidence="11" id="KW-1185">Reference proteome</keyword>
<dbReference type="PANTHER" id="PTHR30435:SF18">
    <property type="entry name" value="FLAGELLAR BASAL-BODY ROD PROTEIN FLGF"/>
    <property type="match status" value="1"/>
</dbReference>
<dbReference type="InterPro" id="IPR012836">
    <property type="entry name" value="FlgF"/>
</dbReference>
<comment type="subunit">
    <text evidence="4 6">The basal body constitutes a major portion of the flagellar organelle and consists of five rings (E,L,P,S, and M) mounted on a central rod. The rod consists of about 26 subunits of FlgG in the distal portion, and FlgB, FlgC and FlgF are thought to build up the proximal portion of the rod with about 6 subunits each.</text>
</comment>
<organism evidence="10 11">
    <name type="scientific">Formivibrio citricus</name>
    <dbReference type="NCBI Taxonomy" id="83765"/>
    <lineage>
        <taxon>Bacteria</taxon>
        <taxon>Pseudomonadati</taxon>
        <taxon>Pseudomonadota</taxon>
        <taxon>Betaproteobacteria</taxon>
        <taxon>Neisseriales</taxon>
        <taxon>Chitinibacteraceae</taxon>
        <taxon>Formivibrio</taxon>
    </lineage>
</organism>
<evidence type="ECO:0000256" key="2">
    <source>
        <dbReference type="ARBA" id="ARBA00009677"/>
    </source>
</evidence>
<gene>
    <name evidence="10" type="ORF">SAMN05660284_01741</name>
</gene>
<dbReference type="NCBIfam" id="TIGR03506">
    <property type="entry name" value="FlgEFG_subfam"/>
    <property type="match status" value="2"/>
</dbReference>
<dbReference type="InterPro" id="IPR010930">
    <property type="entry name" value="Flg_bb/hook_C_dom"/>
</dbReference>
<dbReference type="NCBIfam" id="NF009280">
    <property type="entry name" value="PRK12640.1"/>
    <property type="match status" value="1"/>
</dbReference>